<evidence type="ECO:0000313" key="4">
    <source>
        <dbReference type="EMBL" id="SPC38527.1"/>
    </source>
</evidence>
<keyword evidence="2" id="KW-0732">Signal</keyword>
<evidence type="ECO:0000259" key="3">
    <source>
        <dbReference type="Pfam" id="PF13731"/>
    </source>
</evidence>
<feature type="region of interest" description="Disordered" evidence="1">
    <location>
        <begin position="39"/>
        <end position="74"/>
    </location>
</feature>
<organism evidence="4 5">
    <name type="scientific">Latilactobacillus fuchuensis</name>
    <dbReference type="NCBI Taxonomy" id="164393"/>
    <lineage>
        <taxon>Bacteria</taxon>
        <taxon>Bacillati</taxon>
        <taxon>Bacillota</taxon>
        <taxon>Bacilli</taxon>
        <taxon>Lactobacillales</taxon>
        <taxon>Lactobacillaceae</taxon>
        <taxon>Latilactobacillus</taxon>
    </lineage>
</organism>
<comment type="caution">
    <text evidence="4">The sequence shown here is derived from an EMBL/GenBank/DDBJ whole genome shotgun (WGS) entry which is preliminary data.</text>
</comment>
<dbReference type="EMBL" id="OGVC01000018">
    <property type="protein sequence ID" value="SPC38527.1"/>
    <property type="molecule type" value="Genomic_DNA"/>
</dbReference>
<feature type="domain" description="WxL" evidence="3">
    <location>
        <begin position="28"/>
        <end position="248"/>
    </location>
</feature>
<evidence type="ECO:0000313" key="5">
    <source>
        <dbReference type="Proteomes" id="UP000238739"/>
    </source>
</evidence>
<gene>
    <name evidence="4" type="ORF">LFUMFP_250029</name>
</gene>
<name>A0A2N9DVI8_9LACO</name>
<feature type="signal peptide" evidence="2">
    <location>
        <begin position="1"/>
        <end position="26"/>
    </location>
</feature>
<accession>A0A2N9DVI8</accession>
<dbReference type="RefSeq" id="WP_106483241.1">
    <property type="nucleotide sequence ID" value="NZ_LT984417.1"/>
</dbReference>
<feature type="chain" id="PRO_5014750758" description="WxL domain-containing protein" evidence="2">
    <location>
        <begin position="27"/>
        <end position="249"/>
    </location>
</feature>
<dbReference type="AlphaFoldDB" id="A0A2N9DVI8"/>
<dbReference type="Proteomes" id="UP000238739">
    <property type="component" value="Unassembled WGS sequence"/>
</dbReference>
<dbReference type="InterPro" id="IPR027994">
    <property type="entry name" value="WxL_dom"/>
</dbReference>
<dbReference type="Pfam" id="PF13731">
    <property type="entry name" value="WxL"/>
    <property type="match status" value="1"/>
</dbReference>
<evidence type="ECO:0000256" key="2">
    <source>
        <dbReference type="SAM" id="SignalP"/>
    </source>
</evidence>
<protein>
    <recommendedName>
        <fullName evidence="3">WxL domain-containing protein</fullName>
    </recommendedName>
</protein>
<evidence type="ECO:0000256" key="1">
    <source>
        <dbReference type="SAM" id="MobiDB-lite"/>
    </source>
</evidence>
<reference evidence="4" key="1">
    <citation type="submission" date="2018-01" db="EMBL/GenBank/DDBJ databases">
        <authorList>
            <person name="Chaillou S."/>
        </authorList>
    </citation>
    <scope>NUCLEOTIDE SEQUENCE [LARGE SCALE GENOMIC DNA]</scope>
    <source>
        <strain evidence="4">MFPC41A2801</strain>
    </source>
</reference>
<proteinExistence type="predicted"/>
<sequence length="249" mass="25940">MKINKVLMASAVVLATSVNLSSVAMAAEAGSVTTKGDVTFVEDTDPTTPVDPTDPDIPVDPTDPDKPNPTEGPLSIDYASNLHFGEQKISAKTQTYFAAMDKIKDPADANNTLDKPNWVQVTDKRGTNVGWKLQVQQGAQFATGAAEELKGAEIKLMNGATKSTSDNQAGVPTASQEITLVPGDSTTAGAAQDVMTAQADQGMGTWTNGFGDDTTGSKSISLTVPGASAKVKDGKYTTDLTWVLTDTPA</sequence>
<keyword evidence="5" id="KW-1185">Reference proteome</keyword>